<dbReference type="PANTHER" id="PTHR13096">
    <property type="entry name" value="MINA53 MYC INDUCED NUCLEAR ANTIGEN"/>
    <property type="match status" value="1"/>
</dbReference>
<evidence type="ECO:0000256" key="2">
    <source>
        <dbReference type="ARBA" id="ARBA00022723"/>
    </source>
</evidence>
<evidence type="ECO:0000256" key="4">
    <source>
        <dbReference type="ARBA" id="ARBA00023002"/>
    </source>
</evidence>
<dbReference type="Gene3D" id="3.40.366.30">
    <property type="entry name" value="50S ribosomal protein L16 arginine hydroxylase, Chain A, Domain 2"/>
    <property type="match status" value="1"/>
</dbReference>
<sequence>MHFTDFDIDRFLSETWQKRPLLIRNPWAAWRNPLEPDELAGLACEEGVESRLIVRGKDGLAMESGPLPEERFASLGKEPWTLLVQAVDQHVPDVAALIEPFRFVPDWRIDDVMISYATDGAGVGPHYDQYDVFLIQGQGKRRWRVGPLCNADTPLEPHEDLRLIADFEATGDWILEPGDILYVPPGIAHDGVAVGDDCMTYSIGFRAPSRAELVENWCAHQVDAMVEDDRYADPDLKVQACPGEITASALDRLHAMVLDALSDREAFARWFGAYNSQPKYPDVDWSREEPIGASAVRDFLSEGVGLSRNPASRFSFIRQQDGGAVLFVDGESHECRGEAASLAEELCSGPAFTLDPALAALPDAVATIATLVDQGSLAFDDEA</sequence>
<dbReference type="PANTHER" id="PTHR13096:SF8">
    <property type="entry name" value="RIBOSOMAL OXYGENASE 1"/>
    <property type="match status" value="1"/>
</dbReference>
<comment type="caution">
    <text evidence="7">The sequence shown here is derived from an EMBL/GenBank/DDBJ whole genome shotgun (WGS) entry which is preliminary data.</text>
</comment>
<evidence type="ECO:0000256" key="3">
    <source>
        <dbReference type="ARBA" id="ARBA00022964"/>
    </source>
</evidence>
<dbReference type="InterPro" id="IPR003347">
    <property type="entry name" value="JmjC_dom"/>
</dbReference>
<dbReference type="SUPFAM" id="SSF51197">
    <property type="entry name" value="Clavaminate synthase-like"/>
    <property type="match status" value="1"/>
</dbReference>
<evidence type="ECO:0000259" key="6">
    <source>
        <dbReference type="PROSITE" id="PS51184"/>
    </source>
</evidence>
<dbReference type="FunCoup" id="F1Z7V7">
    <property type="interactions" value="46"/>
</dbReference>
<feature type="domain" description="JmjC" evidence="6">
    <location>
        <begin position="93"/>
        <end position="222"/>
    </location>
</feature>
<dbReference type="InterPro" id="IPR046799">
    <property type="entry name" value="ROXA-like_wH"/>
</dbReference>
<dbReference type="AlphaFoldDB" id="F1Z7V7"/>
<dbReference type="HOGENOM" id="CLU_039125_1_0_5"/>
<dbReference type="Pfam" id="PF20514">
    <property type="entry name" value="WHD_ROXA"/>
    <property type="match status" value="1"/>
</dbReference>
<dbReference type="InParanoid" id="F1Z7V7"/>
<evidence type="ECO:0000313" key="7">
    <source>
        <dbReference type="EMBL" id="EGD59268.1"/>
    </source>
</evidence>
<dbReference type="OrthoDB" id="9764016at2"/>
<dbReference type="STRING" id="983920.Y88_1330"/>
<proteinExistence type="predicted"/>
<keyword evidence="2" id="KW-0479">Metal-binding</keyword>
<dbReference type="PROSITE" id="PS51184">
    <property type="entry name" value="JMJC"/>
    <property type="match status" value="1"/>
</dbReference>
<dbReference type="GO" id="GO:0016706">
    <property type="term" value="F:2-oxoglutarate-dependent dioxygenase activity"/>
    <property type="evidence" value="ECO:0007669"/>
    <property type="project" value="TreeGrafter"/>
</dbReference>
<dbReference type="EMBL" id="AEWJ01000037">
    <property type="protein sequence ID" value="EGD59268.1"/>
    <property type="molecule type" value="Genomic_DNA"/>
</dbReference>
<organism evidence="7 8">
    <name type="scientific">Novosphingobium nitrogenifigens DSM 19370</name>
    <dbReference type="NCBI Taxonomy" id="983920"/>
    <lineage>
        <taxon>Bacteria</taxon>
        <taxon>Pseudomonadati</taxon>
        <taxon>Pseudomonadota</taxon>
        <taxon>Alphaproteobacteria</taxon>
        <taxon>Sphingomonadales</taxon>
        <taxon>Sphingomonadaceae</taxon>
        <taxon>Novosphingobium</taxon>
    </lineage>
</organism>
<comment type="cofactor">
    <cofactor evidence="1">
        <name>Fe(2+)</name>
        <dbReference type="ChEBI" id="CHEBI:29033"/>
    </cofactor>
</comment>
<dbReference type="RefSeq" id="WP_008065241.1">
    <property type="nucleotide sequence ID" value="NZ_AQWK01000001.1"/>
</dbReference>
<keyword evidence="5" id="KW-0408">Iron</keyword>
<reference evidence="7 8" key="1">
    <citation type="journal article" date="2012" name="J. Bacteriol.">
        <title>Draft Genome Sequence of Novosphingobium nitrogenifigens Y88T.</title>
        <authorList>
            <person name="Strabala T.J."/>
            <person name="Macdonald L."/>
            <person name="Liu V."/>
            <person name="Smit A.M."/>
        </authorList>
    </citation>
    <scope>NUCLEOTIDE SEQUENCE [LARGE SCALE GENOMIC DNA]</scope>
    <source>
        <strain evidence="7 8">DSM 19370</strain>
    </source>
</reference>
<name>F1Z7V7_9SPHN</name>
<keyword evidence="4" id="KW-0560">Oxidoreductase</keyword>
<dbReference type="Gene3D" id="2.60.120.650">
    <property type="entry name" value="Cupin"/>
    <property type="match status" value="1"/>
</dbReference>
<dbReference type="SMART" id="SM00558">
    <property type="entry name" value="JmjC"/>
    <property type="match status" value="1"/>
</dbReference>
<dbReference type="InterPro" id="IPR039994">
    <property type="entry name" value="NO66-like"/>
</dbReference>
<dbReference type="eggNOG" id="COG2850">
    <property type="taxonomic scope" value="Bacteria"/>
</dbReference>
<dbReference type="GO" id="GO:0046872">
    <property type="term" value="F:metal ion binding"/>
    <property type="evidence" value="ECO:0007669"/>
    <property type="project" value="UniProtKB-KW"/>
</dbReference>
<evidence type="ECO:0000256" key="5">
    <source>
        <dbReference type="ARBA" id="ARBA00023004"/>
    </source>
</evidence>
<evidence type="ECO:0000313" key="8">
    <source>
        <dbReference type="Proteomes" id="UP000004728"/>
    </source>
</evidence>
<gene>
    <name evidence="7" type="ORF">Y88_1330</name>
</gene>
<accession>F1Z7V7</accession>
<dbReference type="Pfam" id="PF08007">
    <property type="entry name" value="JmjC_2"/>
    <property type="match status" value="1"/>
</dbReference>
<keyword evidence="3" id="KW-0223">Dioxygenase</keyword>
<dbReference type="Proteomes" id="UP000004728">
    <property type="component" value="Unassembled WGS sequence"/>
</dbReference>
<keyword evidence="8" id="KW-1185">Reference proteome</keyword>
<evidence type="ECO:0000256" key="1">
    <source>
        <dbReference type="ARBA" id="ARBA00001954"/>
    </source>
</evidence>
<protein>
    <submittedName>
        <fullName evidence="7">Transcription factor jumonji jmjC domain-containing protein</fullName>
    </submittedName>
</protein>